<proteinExistence type="predicted"/>
<feature type="transmembrane region" description="Helical" evidence="1">
    <location>
        <begin position="98"/>
        <end position="122"/>
    </location>
</feature>
<dbReference type="RefSeq" id="WP_182327267.1">
    <property type="nucleotide sequence ID" value="NZ_CP058554.1"/>
</dbReference>
<dbReference type="AlphaFoldDB" id="A0A7G5EFT3"/>
<gene>
    <name evidence="2" type="ORF">HS961_08405</name>
</gene>
<evidence type="ECO:0000256" key="1">
    <source>
        <dbReference type="SAM" id="Phobius"/>
    </source>
</evidence>
<dbReference type="Proteomes" id="UP000515240">
    <property type="component" value="Chromosome"/>
</dbReference>
<organism evidence="2 3">
    <name type="scientific">Comamonas piscis</name>
    <dbReference type="NCBI Taxonomy" id="1562974"/>
    <lineage>
        <taxon>Bacteria</taxon>
        <taxon>Pseudomonadati</taxon>
        <taxon>Pseudomonadota</taxon>
        <taxon>Betaproteobacteria</taxon>
        <taxon>Burkholderiales</taxon>
        <taxon>Comamonadaceae</taxon>
        <taxon>Comamonas</taxon>
    </lineage>
</organism>
<accession>A0A7G5EFT3</accession>
<feature type="transmembrane region" description="Helical" evidence="1">
    <location>
        <begin position="20"/>
        <end position="43"/>
    </location>
</feature>
<feature type="transmembrane region" description="Helical" evidence="1">
    <location>
        <begin position="63"/>
        <end position="86"/>
    </location>
</feature>
<keyword evidence="3" id="KW-1185">Reference proteome</keyword>
<keyword evidence="1" id="KW-1133">Transmembrane helix</keyword>
<keyword evidence="1" id="KW-0472">Membrane</keyword>
<evidence type="ECO:0000313" key="2">
    <source>
        <dbReference type="EMBL" id="QMV72858.1"/>
    </source>
</evidence>
<protein>
    <submittedName>
        <fullName evidence="2">Uncharacterized protein</fullName>
    </submittedName>
</protein>
<evidence type="ECO:0000313" key="3">
    <source>
        <dbReference type="Proteomes" id="UP000515240"/>
    </source>
</evidence>
<reference evidence="2 3" key="1">
    <citation type="journal article" date="2020" name="G3 (Bethesda)">
        <title>CeMbio - The Caenorhabditis elegans Microbiome Resource.</title>
        <authorList>
            <person name="Dirksen P."/>
            <person name="Assie A."/>
            <person name="Zimmermann J."/>
            <person name="Zhang F."/>
            <person name="Tietje A.M."/>
            <person name="Marsh S.A."/>
            <person name="Felix M.A."/>
            <person name="Shapira M."/>
            <person name="Kaleta C."/>
            <person name="Schulenburg H."/>
            <person name="Samuel B."/>
        </authorList>
    </citation>
    <scope>NUCLEOTIDE SEQUENCE [LARGE SCALE GENOMIC DNA]</scope>
    <source>
        <strain evidence="2 3">BIGb0172</strain>
    </source>
</reference>
<dbReference type="EMBL" id="CP058554">
    <property type="protein sequence ID" value="QMV72858.1"/>
    <property type="molecule type" value="Genomic_DNA"/>
</dbReference>
<sequence>MLFLQRLWPWIKAQRSPLLWSAGGLVLSFVSLGLPGFASYALAEQLFIWAGDGALLKAIPGDSLWPILISASFLQALLITPMHCLLRRCWPHWPRWPHVLGVALGVWLVSIVCTCLMLLAAVDA</sequence>
<keyword evidence="1" id="KW-0812">Transmembrane</keyword>
<dbReference type="KEGG" id="cpis:HS961_08405"/>
<name>A0A7G5EFT3_9BURK</name>